<dbReference type="Pfam" id="PF12796">
    <property type="entry name" value="Ank_2"/>
    <property type="match status" value="1"/>
</dbReference>
<dbReference type="SUPFAM" id="SSF48403">
    <property type="entry name" value="Ankyrin repeat"/>
    <property type="match status" value="1"/>
</dbReference>
<dbReference type="AlphaFoldDB" id="A0A2U1AWX7"/>
<dbReference type="InterPro" id="IPR036770">
    <property type="entry name" value="Ankyrin_rpt-contain_sf"/>
</dbReference>
<protein>
    <submittedName>
        <fullName evidence="2">Ankyrin repeat protein</fullName>
    </submittedName>
</protein>
<sequence>MKEVKSLLFILFIVLSFHSSYGQIDGLYGSDIRLFKGDSWELAQAVKQQNVKKIKQLVSQGKVNVNLQEPRFGKTLLIWAVLTDRYKSVQALLESGADPEIRDTYSGTSALMEAADKSETSEYVKLLLKYGANPNIDADAIEPNRVATPLIAAAGNRFESVKLLVEAGADINYVTRHNGSALRAALNGQDVDIVMYLLIVKGAKHDLTFGDKSDGSEIKIMHKLRNWTFPLDSEMYKKKMEIVAFLQERGMDYWKAPVPKHYYSIYPKEYLEKY</sequence>
<name>A0A2U1AWX7_9BACT</name>
<dbReference type="Gene3D" id="1.25.40.20">
    <property type="entry name" value="Ankyrin repeat-containing domain"/>
    <property type="match status" value="1"/>
</dbReference>
<dbReference type="Proteomes" id="UP000245466">
    <property type="component" value="Unassembled WGS sequence"/>
</dbReference>
<dbReference type="PANTHER" id="PTHR46224">
    <property type="entry name" value="ANKYRIN REPEAT FAMILY PROTEIN"/>
    <property type="match status" value="1"/>
</dbReference>
<feature type="repeat" description="ANK" evidence="1">
    <location>
        <begin position="106"/>
        <end position="139"/>
    </location>
</feature>
<keyword evidence="3" id="KW-1185">Reference proteome</keyword>
<dbReference type="InterPro" id="IPR002110">
    <property type="entry name" value="Ankyrin_rpt"/>
</dbReference>
<comment type="caution">
    <text evidence="2">The sequence shown here is derived from an EMBL/GenBank/DDBJ whole genome shotgun (WGS) entry which is preliminary data.</text>
</comment>
<dbReference type="EMBL" id="QEKI01000006">
    <property type="protein sequence ID" value="PVY40936.1"/>
    <property type="molecule type" value="Genomic_DNA"/>
</dbReference>
<dbReference type="PROSITE" id="PS50297">
    <property type="entry name" value="ANK_REP_REGION"/>
    <property type="match status" value="2"/>
</dbReference>
<feature type="repeat" description="ANK" evidence="1">
    <location>
        <begin position="72"/>
        <end position="104"/>
    </location>
</feature>
<evidence type="ECO:0000313" key="3">
    <source>
        <dbReference type="Proteomes" id="UP000245466"/>
    </source>
</evidence>
<dbReference type="SMART" id="SM00248">
    <property type="entry name" value="ANK"/>
    <property type="match status" value="4"/>
</dbReference>
<evidence type="ECO:0000313" key="2">
    <source>
        <dbReference type="EMBL" id="PVY40936.1"/>
    </source>
</evidence>
<gene>
    <name evidence="2" type="ORF">C8E01_106278</name>
</gene>
<dbReference type="PANTHER" id="PTHR46224:SF64">
    <property type="entry name" value="IQ MOTIF AND ANKYRIN REPEAT DOMAIN-CONTAINING PROTEIN 1"/>
    <property type="match status" value="1"/>
</dbReference>
<dbReference type="InterPro" id="IPR051616">
    <property type="entry name" value="Cul2-RING_E3_ligase_SR"/>
</dbReference>
<dbReference type="Pfam" id="PF13637">
    <property type="entry name" value="Ank_4"/>
    <property type="match status" value="1"/>
</dbReference>
<keyword evidence="1" id="KW-0040">ANK repeat</keyword>
<dbReference type="PROSITE" id="PS50088">
    <property type="entry name" value="ANK_REPEAT"/>
    <property type="match status" value="2"/>
</dbReference>
<evidence type="ECO:0000256" key="1">
    <source>
        <dbReference type="PROSITE-ProRule" id="PRU00023"/>
    </source>
</evidence>
<accession>A0A2U1AWX7</accession>
<reference evidence="2 3" key="1">
    <citation type="submission" date="2018-04" db="EMBL/GenBank/DDBJ databases">
        <title>Genomic Encyclopedia of Type Strains, Phase IV (KMG-IV): sequencing the most valuable type-strain genomes for metagenomic binning, comparative biology and taxonomic classification.</title>
        <authorList>
            <person name="Goeker M."/>
        </authorList>
    </citation>
    <scope>NUCLEOTIDE SEQUENCE [LARGE SCALE GENOMIC DNA]</scope>
    <source>
        <strain evidence="2 3">DSM 100231</strain>
    </source>
</reference>
<organism evidence="2 3">
    <name type="scientific">Pontibacter virosus</name>
    <dbReference type="NCBI Taxonomy" id="1765052"/>
    <lineage>
        <taxon>Bacteria</taxon>
        <taxon>Pseudomonadati</taxon>
        <taxon>Bacteroidota</taxon>
        <taxon>Cytophagia</taxon>
        <taxon>Cytophagales</taxon>
        <taxon>Hymenobacteraceae</taxon>
        <taxon>Pontibacter</taxon>
    </lineage>
</organism>
<proteinExistence type="predicted"/>